<proteinExistence type="predicted"/>
<accession>A5GAE5</accession>
<dbReference type="AlphaFoldDB" id="A5GAE5"/>
<dbReference type="STRING" id="351605.Gura_1249"/>
<dbReference type="HOGENOM" id="CLU_155311_3_1_7"/>
<dbReference type="InterPro" id="IPR013321">
    <property type="entry name" value="Arc_rbn_hlx_hlx"/>
</dbReference>
<dbReference type="EMBL" id="CP000698">
    <property type="protein sequence ID" value="ABQ25453.1"/>
    <property type="molecule type" value="Genomic_DNA"/>
</dbReference>
<dbReference type="KEGG" id="gur:Gura_1249"/>
<dbReference type="Proteomes" id="UP000006695">
    <property type="component" value="Chromosome"/>
</dbReference>
<dbReference type="GO" id="GO:0006355">
    <property type="term" value="P:regulation of DNA-templated transcription"/>
    <property type="evidence" value="ECO:0007669"/>
    <property type="project" value="InterPro"/>
</dbReference>
<evidence type="ECO:0000313" key="2">
    <source>
        <dbReference type="Proteomes" id="UP000006695"/>
    </source>
</evidence>
<gene>
    <name evidence="1" type="ordered locus">Gura_1249</name>
</gene>
<dbReference type="SUPFAM" id="SSF47598">
    <property type="entry name" value="Ribbon-helix-helix"/>
    <property type="match status" value="1"/>
</dbReference>
<dbReference type="CDD" id="cd22233">
    <property type="entry name" value="RHH_CopAso-like"/>
    <property type="match status" value="1"/>
</dbReference>
<keyword evidence="2" id="KW-1185">Reference proteome</keyword>
<sequence length="121" mass="14084">MEFESEIDNTASMGNTDYYQVIPGGDFMQSNTKPMAIKLPQQDRERLQKLGEAKKRSAHWLAKEAISQYLDREEAAERFKQESLDRWEEYCHTGKSVPHDVVMRWLESWGTENELEAPKCG</sequence>
<name>A5GAE5_GEOUR</name>
<dbReference type="InterPro" id="IPR010985">
    <property type="entry name" value="Ribbon_hlx_hlx"/>
</dbReference>
<evidence type="ECO:0000313" key="1">
    <source>
        <dbReference type="EMBL" id="ABQ25453.1"/>
    </source>
</evidence>
<reference evidence="1 2" key="1">
    <citation type="submission" date="2007-05" db="EMBL/GenBank/DDBJ databases">
        <title>Complete sequence of Geobacter uraniireducens Rf4.</title>
        <authorList>
            <consortium name="US DOE Joint Genome Institute"/>
            <person name="Copeland A."/>
            <person name="Lucas S."/>
            <person name="Lapidus A."/>
            <person name="Barry K."/>
            <person name="Detter J.C."/>
            <person name="Glavina del Rio T."/>
            <person name="Hammon N."/>
            <person name="Israni S."/>
            <person name="Dalin E."/>
            <person name="Tice H."/>
            <person name="Pitluck S."/>
            <person name="Chertkov O."/>
            <person name="Brettin T."/>
            <person name="Bruce D."/>
            <person name="Han C."/>
            <person name="Schmutz J."/>
            <person name="Larimer F."/>
            <person name="Land M."/>
            <person name="Hauser L."/>
            <person name="Kyrpides N."/>
            <person name="Mikhailova N."/>
            <person name="Shelobolina E."/>
            <person name="Aklujkar M."/>
            <person name="Lovley D."/>
            <person name="Richardson P."/>
        </authorList>
    </citation>
    <scope>NUCLEOTIDE SEQUENCE [LARGE SCALE GENOMIC DNA]</scope>
    <source>
        <strain evidence="1 2">Rf4</strain>
    </source>
</reference>
<protein>
    <submittedName>
        <fullName evidence="1">Transcriptional regulator, CopG family</fullName>
    </submittedName>
</protein>
<organism evidence="1 2">
    <name type="scientific">Geotalea uraniireducens (strain Rf4)</name>
    <name type="common">Geobacter uraniireducens</name>
    <dbReference type="NCBI Taxonomy" id="351605"/>
    <lineage>
        <taxon>Bacteria</taxon>
        <taxon>Pseudomonadati</taxon>
        <taxon>Thermodesulfobacteriota</taxon>
        <taxon>Desulfuromonadia</taxon>
        <taxon>Geobacterales</taxon>
        <taxon>Geobacteraceae</taxon>
        <taxon>Geotalea</taxon>
    </lineage>
</organism>
<dbReference type="Gene3D" id="1.10.1220.10">
    <property type="entry name" value="Met repressor-like"/>
    <property type="match status" value="1"/>
</dbReference>